<feature type="short sequence motif" description="DGA/G" evidence="1">
    <location>
        <begin position="214"/>
        <end position="216"/>
    </location>
</feature>
<dbReference type="RefSeq" id="WP_163145561.1">
    <property type="nucleotide sequence ID" value="NZ_CP041291.1"/>
</dbReference>
<dbReference type="Proteomes" id="UP000503440">
    <property type="component" value="Chromosome"/>
</dbReference>
<dbReference type="PROSITE" id="PS51635">
    <property type="entry name" value="PNPLA"/>
    <property type="match status" value="1"/>
</dbReference>
<feature type="active site" description="Proton acceptor" evidence="1">
    <location>
        <position position="214"/>
    </location>
</feature>
<sequence>MLNKNLGFISVMGAVMLTLGACQHLPEQHQGVSSQLLATPAMAEASQQNARMNFKTLPQYTGQDPVIALVLGSGGARGYAHIGVIEVLEQNGIRPDFIVGTSAGSIVGSIYASGKSAHELRQIALNMKANDVRDIKLDMKGFFDGKKVENYVNTQVNQLPLEQLPIPMYVVATELKQGKKVVFNAGNTGQAVRASVSIPSMFIPTRIADAEYVDGGLASPVPVNVARELGADIVIAVDILAQPMYTETSHVWGLFNQNINIMQKHLAQEELKHADIVIQPDLREKAHIFDVQGREATMQAGVVAAYGKLGQISQVYQHKGYADGHRIQTYNLQQNTVDTHSGR</sequence>
<dbReference type="PANTHER" id="PTHR14226">
    <property type="entry name" value="NEUROPATHY TARGET ESTERASE/SWISS CHEESE D.MELANOGASTER"/>
    <property type="match status" value="1"/>
</dbReference>
<proteinExistence type="predicted"/>
<dbReference type="InterPro" id="IPR050301">
    <property type="entry name" value="NTE"/>
</dbReference>
<dbReference type="AlphaFoldDB" id="A0A6C0Y112"/>
<name>A0A6C0Y112_9GAMM</name>
<dbReference type="PROSITE" id="PS51257">
    <property type="entry name" value="PROKAR_LIPOPROTEIN"/>
    <property type="match status" value="1"/>
</dbReference>
<dbReference type="EMBL" id="CP044455">
    <property type="protein sequence ID" value="QIC69612.1"/>
    <property type="molecule type" value="Genomic_DNA"/>
</dbReference>
<dbReference type="Gene3D" id="3.40.1090.10">
    <property type="entry name" value="Cytosolic phospholipase A2 catalytic domain"/>
    <property type="match status" value="2"/>
</dbReference>
<dbReference type="Pfam" id="PF01734">
    <property type="entry name" value="Patatin"/>
    <property type="match status" value="1"/>
</dbReference>
<keyword evidence="1" id="KW-0442">Lipid degradation</keyword>
<protein>
    <submittedName>
        <fullName evidence="2">Patatin-like phospholipase family protein</fullName>
    </submittedName>
</protein>
<evidence type="ECO:0000256" key="1">
    <source>
        <dbReference type="PROSITE-ProRule" id="PRU01161"/>
    </source>
</evidence>
<evidence type="ECO:0000313" key="3">
    <source>
        <dbReference type="Proteomes" id="UP000503440"/>
    </source>
</evidence>
<evidence type="ECO:0000313" key="2">
    <source>
        <dbReference type="EMBL" id="QIC69612.1"/>
    </source>
</evidence>
<dbReference type="PANTHER" id="PTHR14226:SF29">
    <property type="entry name" value="NEUROPATHY TARGET ESTERASE SWS"/>
    <property type="match status" value="1"/>
</dbReference>
<dbReference type="CDD" id="cd07205">
    <property type="entry name" value="Pat_PNPLA6_PNPLA7_NTE1_like"/>
    <property type="match status" value="1"/>
</dbReference>
<dbReference type="InterPro" id="IPR002641">
    <property type="entry name" value="PNPLA_dom"/>
</dbReference>
<gene>
    <name evidence="2" type="ORF">FSC09_03945</name>
</gene>
<feature type="active site" description="Nucleophile" evidence="1">
    <location>
        <position position="102"/>
    </location>
</feature>
<organism evidence="2 3">
    <name type="scientific">Acinetobacter indicus</name>
    <dbReference type="NCBI Taxonomy" id="756892"/>
    <lineage>
        <taxon>Bacteria</taxon>
        <taxon>Pseudomonadati</taxon>
        <taxon>Pseudomonadota</taxon>
        <taxon>Gammaproteobacteria</taxon>
        <taxon>Moraxellales</taxon>
        <taxon>Moraxellaceae</taxon>
        <taxon>Acinetobacter</taxon>
    </lineage>
</organism>
<feature type="short sequence motif" description="GXSXG" evidence="1">
    <location>
        <begin position="100"/>
        <end position="104"/>
    </location>
</feature>
<keyword evidence="1" id="KW-0378">Hydrolase</keyword>
<dbReference type="SUPFAM" id="SSF52151">
    <property type="entry name" value="FabD/lysophospholipase-like"/>
    <property type="match status" value="1"/>
</dbReference>
<dbReference type="InterPro" id="IPR016035">
    <property type="entry name" value="Acyl_Trfase/lysoPLipase"/>
</dbReference>
<dbReference type="GO" id="GO:0016787">
    <property type="term" value="F:hydrolase activity"/>
    <property type="evidence" value="ECO:0007669"/>
    <property type="project" value="UniProtKB-UniRule"/>
</dbReference>
<dbReference type="GO" id="GO:0016042">
    <property type="term" value="P:lipid catabolic process"/>
    <property type="evidence" value="ECO:0007669"/>
    <property type="project" value="UniProtKB-UniRule"/>
</dbReference>
<keyword evidence="1" id="KW-0443">Lipid metabolism</keyword>
<reference evidence="2 3" key="1">
    <citation type="submission" date="2019-09" db="EMBL/GenBank/DDBJ databases">
        <title>Non-baumannii Acinetobacter spp. carrying blaNDM-1 isolated in China.</title>
        <authorList>
            <person name="Cui C."/>
            <person name="Chen C."/>
            <person name="Sun J."/>
            <person name="Liu Y."/>
        </authorList>
    </citation>
    <scope>NUCLEOTIDE SEQUENCE [LARGE SCALE GENOMIC DNA]</scope>
    <source>
        <strain evidence="2 3">B18</strain>
    </source>
</reference>
<accession>A0A6C0Y112</accession>
<comment type="caution">
    <text evidence="1">Lacks conserved residue(s) required for the propagation of feature annotation.</text>
</comment>